<proteinExistence type="predicted"/>
<dbReference type="Proteomes" id="UP000766336">
    <property type="component" value="Unassembled WGS sequence"/>
</dbReference>
<organism evidence="2 3">
    <name type="scientific">Roseococcus pinisoli</name>
    <dbReference type="NCBI Taxonomy" id="2835040"/>
    <lineage>
        <taxon>Bacteria</taxon>
        <taxon>Pseudomonadati</taxon>
        <taxon>Pseudomonadota</taxon>
        <taxon>Alphaproteobacteria</taxon>
        <taxon>Acetobacterales</taxon>
        <taxon>Roseomonadaceae</taxon>
        <taxon>Roseococcus</taxon>
    </lineage>
</organism>
<gene>
    <name evidence="2" type="ORF">KHU32_20340</name>
</gene>
<evidence type="ECO:0000313" key="2">
    <source>
        <dbReference type="EMBL" id="MBS7813303.1"/>
    </source>
</evidence>
<sequence length="51" mass="5029">MSLIALIEAASFAAPFLFLIAIAGTGVVLHGAFPPPSEEVADAVLAACCAA</sequence>
<evidence type="ECO:0000313" key="3">
    <source>
        <dbReference type="Proteomes" id="UP000766336"/>
    </source>
</evidence>
<reference evidence="2 3" key="1">
    <citation type="submission" date="2021-05" db="EMBL/GenBank/DDBJ databases">
        <title>Roseococcus sp. XZZS9, whole genome shotgun sequencing project.</title>
        <authorList>
            <person name="Zhao G."/>
            <person name="Shen L."/>
        </authorList>
    </citation>
    <scope>NUCLEOTIDE SEQUENCE [LARGE SCALE GENOMIC DNA]</scope>
    <source>
        <strain evidence="2 3">XZZS9</strain>
    </source>
</reference>
<evidence type="ECO:0008006" key="4">
    <source>
        <dbReference type="Google" id="ProtNLM"/>
    </source>
</evidence>
<keyword evidence="1" id="KW-0812">Transmembrane</keyword>
<accession>A0ABS5QKW4</accession>
<feature type="transmembrane region" description="Helical" evidence="1">
    <location>
        <begin position="12"/>
        <end position="33"/>
    </location>
</feature>
<name>A0ABS5QKW4_9PROT</name>
<keyword evidence="1" id="KW-1133">Transmembrane helix</keyword>
<comment type="caution">
    <text evidence="2">The sequence shown here is derived from an EMBL/GenBank/DDBJ whole genome shotgun (WGS) entry which is preliminary data.</text>
</comment>
<keyword evidence="3" id="KW-1185">Reference proteome</keyword>
<evidence type="ECO:0000256" key="1">
    <source>
        <dbReference type="SAM" id="Phobius"/>
    </source>
</evidence>
<dbReference type="EMBL" id="JAHCDA010000004">
    <property type="protein sequence ID" value="MBS7813303.1"/>
    <property type="molecule type" value="Genomic_DNA"/>
</dbReference>
<dbReference type="RefSeq" id="WP_213671992.1">
    <property type="nucleotide sequence ID" value="NZ_JAHCDA010000004.1"/>
</dbReference>
<keyword evidence="1" id="KW-0472">Membrane</keyword>
<protein>
    <recommendedName>
        <fullName evidence="4">DedA family protein</fullName>
    </recommendedName>
</protein>